<gene>
    <name evidence="2" type="ORF">MNBD_GAMMA12-1124</name>
</gene>
<dbReference type="InterPro" id="IPR011322">
    <property type="entry name" value="N-reg_PII-like_a/b"/>
</dbReference>
<dbReference type="InterPro" id="IPR018551">
    <property type="entry name" value="DUF2007"/>
</dbReference>
<evidence type="ECO:0000259" key="1">
    <source>
        <dbReference type="Pfam" id="PF09413"/>
    </source>
</evidence>
<reference evidence="2" key="1">
    <citation type="submission" date="2018-06" db="EMBL/GenBank/DDBJ databases">
        <authorList>
            <person name="Zhirakovskaya E."/>
        </authorList>
    </citation>
    <scope>NUCLEOTIDE SEQUENCE</scope>
</reference>
<dbReference type="Pfam" id="PF09413">
    <property type="entry name" value="DUF2007"/>
    <property type="match status" value="1"/>
</dbReference>
<accession>A0A3B0Y877</accession>
<dbReference type="AlphaFoldDB" id="A0A3B0Y877"/>
<protein>
    <recommendedName>
        <fullName evidence="1">DUF2007 domain-containing protein</fullName>
    </recommendedName>
</protein>
<feature type="domain" description="DUF2007" evidence="1">
    <location>
        <begin position="1"/>
        <end position="68"/>
    </location>
</feature>
<sequence length="107" mass="12220">MIQFYRCENLLEAQQLLEALQQQNIKAEIVNPNLSSLTGEVPFTETWPTVWLVNAEDQHLARSILEDLKKLRQKAHLDILCSQCGEKNPGNFSSCWNCNSDLNSTNE</sequence>
<proteinExistence type="predicted"/>
<evidence type="ECO:0000313" key="2">
    <source>
        <dbReference type="EMBL" id="VAW76998.1"/>
    </source>
</evidence>
<organism evidence="2">
    <name type="scientific">hydrothermal vent metagenome</name>
    <dbReference type="NCBI Taxonomy" id="652676"/>
    <lineage>
        <taxon>unclassified sequences</taxon>
        <taxon>metagenomes</taxon>
        <taxon>ecological metagenomes</taxon>
    </lineage>
</organism>
<dbReference type="SUPFAM" id="SSF54913">
    <property type="entry name" value="GlnB-like"/>
    <property type="match status" value="1"/>
</dbReference>
<dbReference type="EMBL" id="UOFL01000116">
    <property type="protein sequence ID" value="VAW76998.1"/>
    <property type="molecule type" value="Genomic_DNA"/>
</dbReference>
<name>A0A3B0Y877_9ZZZZ</name>